<name>A0ABU4XPQ1_9HYPH</name>
<proteinExistence type="predicted"/>
<protein>
    <submittedName>
        <fullName evidence="1">RidA family protein</fullName>
    </submittedName>
</protein>
<keyword evidence="2" id="KW-1185">Reference proteome</keyword>
<dbReference type="PANTHER" id="PTHR47328">
    <property type="match status" value="1"/>
</dbReference>
<dbReference type="EMBL" id="JAVIIZ010000036">
    <property type="protein sequence ID" value="MDX8476553.1"/>
    <property type="molecule type" value="Genomic_DNA"/>
</dbReference>
<organism evidence="1 2">
    <name type="scientific">Mesorhizobium dulcispinae</name>
    <dbReference type="NCBI Taxonomy" id="3072316"/>
    <lineage>
        <taxon>Bacteria</taxon>
        <taxon>Pseudomonadati</taxon>
        <taxon>Pseudomonadota</taxon>
        <taxon>Alphaproteobacteria</taxon>
        <taxon>Hyphomicrobiales</taxon>
        <taxon>Phyllobacteriaceae</taxon>
        <taxon>Mesorhizobium</taxon>
    </lineage>
</organism>
<dbReference type="InterPro" id="IPR035959">
    <property type="entry name" value="RutC-like_sf"/>
</dbReference>
<dbReference type="CDD" id="cd06150">
    <property type="entry name" value="YjgF_YER057c_UK114_like_2"/>
    <property type="match status" value="1"/>
</dbReference>
<evidence type="ECO:0000313" key="1">
    <source>
        <dbReference type="EMBL" id="MDX8476553.1"/>
    </source>
</evidence>
<sequence length="122" mass="13300">MTEVVSEPTYFDSGKFLHRSDAVVFNGVVYVSGIKSPNKQISVSGQTVDILAEIDRRLAEVGTDKSRLLSATIWMHDVVRDVAELNAVWNEWLTPGRRPARSCVQATLQGGSAVEIAVITAV</sequence>
<reference evidence="1 2" key="1">
    <citation type="submission" date="2023-08" db="EMBL/GenBank/DDBJ databases">
        <title>Implementing the SeqCode for naming new Mesorhizobium species isolated from Vachellia karroo root nodules.</title>
        <authorList>
            <person name="Van Lill M."/>
        </authorList>
    </citation>
    <scope>NUCLEOTIDE SEQUENCE [LARGE SCALE GENOMIC DNA]</scope>
    <source>
        <strain evidence="1 2">VK23A</strain>
    </source>
</reference>
<dbReference type="SUPFAM" id="SSF55298">
    <property type="entry name" value="YjgF-like"/>
    <property type="match status" value="1"/>
</dbReference>
<gene>
    <name evidence="1" type="ORF">RFM27_31280</name>
</gene>
<dbReference type="InterPro" id="IPR035709">
    <property type="entry name" value="YoaB-like"/>
</dbReference>
<accession>A0ABU4XPQ1</accession>
<dbReference type="Proteomes" id="UP001271780">
    <property type="component" value="Unassembled WGS sequence"/>
</dbReference>
<dbReference type="Gene3D" id="3.30.1330.40">
    <property type="entry name" value="RutC-like"/>
    <property type="match status" value="1"/>
</dbReference>
<evidence type="ECO:0000313" key="2">
    <source>
        <dbReference type="Proteomes" id="UP001271780"/>
    </source>
</evidence>
<dbReference type="RefSeq" id="WP_320319005.1">
    <property type="nucleotide sequence ID" value="NZ_JAVIIX010000034.1"/>
</dbReference>
<dbReference type="PANTHER" id="PTHR47328:SF1">
    <property type="entry name" value="RUTC FAMILY PROTEIN YOAB"/>
    <property type="match status" value="1"/>
</dbReference>
<dbReference type="InterPro" id="IPR006175">
    <property type="entry name" value="YjgF/YER057c/UK114"/>
</dbReference>
<comment type="caution">
    <text evidence="1">The sequence shown here is derived from an EMBL/GenBank/DDBJ whole genome shotgun (WGS) entry which is preliminary data.</text>
</comment>
<dbReference type="Pfam" id="PF01042">
    <property type="entry name" value="Ribonuc_L-PSP"/>
    <property type="match status" value="1"/>
</dbReference>